<evidence type="ECO:0000313" key="3">
    <source>
        <dbReference type="Proteomes" id="UP001291623"/>
    </source>
</evidence>
<dbReference type="EMBL" id="JAVYJV010000011">
    <property type="protein sequence ID" value="KAK4360084.1"/>
    <property type="molecule type" value="Genomic_DNA"/>
</dbReference>
<dbReference type="GO" id="GO:0035556">
    <property type="term" value="P:intracellular signal transduction"/>
    <property type="evidence" value="ECO:0007669"/>
    <property type="project" value="TreeGrafter"/>
</dbReference>
<evidence type="ECO:0000313" key="2">
    <source>
        <dbReference type="EMBL" id="KAK4360084.1"/>
    </source>
</evidence>
<sequence>MEIQDLESILRTQSPLQKLKDVLTIYTRLSPPIAVATTSFRENNSDGAKMKGLFKSKPKTPVDLVRQTRDILLYVERVLDTRETKREEKGVLDTCETKREEKRVLDTRETKRDEKCSFALFNYKCISADDRVKQVNTGIKDYSLWECESEPLAEACTQLTLEFFRENTLRLIINCLPHLNLETRKDATQVVANLQRQQVQSRLIACDYLEANIDLMDILILGYENADMALHYGAMLRECIRHQSVARYVLESEHMKKFFDYIQLPNFDIAADAAATFKFFTEYNSKLLESSNYITRRQAVKLLADMLLDRSNSAVMTRYVSSRENLRILMNLLRICSYLLQTRTSLRILLASLLQTEANFFASLPILRLTKVRNTIEKNTTCRVKARFIVVLTRLFLCAEDEQFEADKALVVKEIAALEPKDNK</sequence>
<reference evidence="2" key="1">
    <citation type="submission" date="2023-12" db="EMBL/GenBank/DDBJ databases">
        <title>Genome assembly of Anisodus tanguticus.</title>
        <authorList>
            <person name="Wang Y.-J."/>
        </authorList>
    </citation>
    <scope>NUCLEOTIDE SEQUENCE</scope>
    <source>
        <strain evidence="2">KB-2021</strain>
        <tissue evidence="2">Leaf</tissue>
    </source>
</reference>
<dbReference type="GO" id="GO:0043539">
    <property type="term" value="F:protein serine/threonine kinase activator activity"/>
    <property type="evidence" value="ECO:0007669"/>
    <property type="project" value="TreeGrafter"/>
</dbReference>
<dbReference type="Proteomes" id="UP001291623">
    <property type="component" value="Unassembled WGS sequence"/>
</dbReference>
<dbReference type="InterPro" id="IPR013878">
    <property type="entry name" value="Mo25"/>
</dbReference>
<comment type="similarity">
    <text evidence="1">Belongs to the Mo25 family.</text>
</comment>
<dbReference type="PANTHER" id="PTHR10182:SF34">
    <property type="entry name" value="MO25-LIKE PROTEIN"/>
    <property type="match status" value="1"/>
</dbReference>
<dbReference type="Pfam" id="PF08569">
    <property type="entry name" value="Mo25"/>
    <property type="match status" value="2"/>
</dbReference>
<dbReference type="PANTHER" id="PTHR10182">
    <property type="entry name" value="CALCIUM-BINDING PROTEIN 39-RELATED"/>
    <property type="match status" value="1"/>
</dbReference>
<dbReference type="InterPro" id="IPR016024">
    <property type="entry name" value="ARM-type_fold"/>
</dbReference>
<dbReference type="Gene3D" id="1.25.10.10">
    <property type="entry name" value="Leucine-rich Repeat Variant"/>
    <property type="match status" value="1"/>
</dbReference>
<gene>
    <name evidence="2" type="ORF">RND71_022313</name>
</gene>
<name>A0AAE1VG38_9SOLA</name>
<keyword evidence="3" id="KW-1185">Reference proteome</keyword>
<comment type="caution">
    <text evidence="2">The sequence shown here is derived from an EMBL/GenBank/DDBJ whole genome shotgun (WGS) entry which is preliminary data.</text>
</comment>
<accession>A0AAE1VG38</accession>
<dbReference type="AlphaFoldDB" id="A0AAE1VG38"/>
<organism evidence="2 3">
    <name type="scientific">Anisodus tanguticus</name>
    <dbReference type="NCBI Taxonomy" id="243964"/>
    <lineage>
        <taxon>Eukaryota</taxon>
        <taxon>Viridiplantae</taxon>
        <taxon>Streptophyta</taxon>
        <taxon>Embryophyta</taxon>
        <taxon>Tracheophyta</taxon>
        <taxon>Spermatophyta</taxon>
        <taxon>Magnoliopsida</taxon>
        <taxon>eudicotyledons</taxon>
        <taxon>Gunneridae</taxon>
        <taxon>Pentapetalae</taxon>
        <taxon>asterids</taxon>
        <taxon>lamiids</taxon>
        <taxon>Solanales</taxon>
        <taxon>Solanaceae</taxon>
        <taxon>Solanoideae</taxon>
        <taxon>Hyoscyameae</taxon>
        <taxon>Anisodus</taxon>
    </lineage>
</organism>
<evidence type="ECO:0000256" key="1">
    <source>
        <dbReference type="ARBA" id="ARBA00011012"/>
    </source>
</evidence>
<dbReference type="SUPFAM" id="SSF48371">
    <property type="entry name" value="ARM repeat"/>
    <property type="match status" value="1"/>
</dbReference>
<proteinExistence type="inferred from homology"/>
<dbReference type="InterPro" id="IPR011989">
    <property type="entry name" value="ARM-like"/>
</dbReference>
<protein>
    <submittedName>
        <fullName evidence="2">Uncharacterized protein</fullName>
    </submittedName>
</protein>